<evidence type="ECO:0008006" key="3">
    <source>
        <dbReference type="Google" id="ProtNLM"/>
    </source>
</evidence>
<dbReference type="Proteomes" id="UP000027395">
    <property type="component" value="Chromosome"/>
</dbReference>
<dbReference type="PATRIC" id="fig|388467.6.peg.4560"/>
<dbReference type="GeneID" id="77286290"/>
<keyword evidence="2" id="KW-1185">Reference proteome</keyword>
<gene>
    <name evidence="1" type="ORF">A19Y_4619</name>
</gene>
<proteinExistence type="predicted"/>
<reference evidence="1 2" key="1">
    <citation type="journal article" date="2014" name="Appl. Environ. Microbiol.">
        <title>Elucidation of insertion elements encoded on plasmids and in vitro construction of shuttle vectors from the toxic cyanobacterium Planktothrix.</title>
        <authorList>
            <person name="Christiansen G."/>
            <person name="Goesmann A."/>
            <person name="Kurmayer R."/>
        </authorList>
    </citation>
    <scope>NUCLEOTIDE SEQUENCE [LARGE SCALE GENOMIC DNA]</scope>
    <source>
        <strain evidence="1 2">NIVA-CYA 126/8</strain>
    </source>
</reference>
<dbReference type="AlphaFoldDB" id="A0A073CNB9"/>
<evidence type="ECO:0000313" key="2">
    <source>
        <dbReference type="Proteomes" id="UP000027395"/>
    </source>
</evidence>
<sequence length="326" mass="36310">MNQYSLSSQFQGAFLGTVLGYRLGQIKPRSENLSPGCSLNWGELIPQLAQSLIKYQGFNPIDYWALVANQREEPRKLEISQKPSIPCPQGLNSGSEVAIVGFPLALFFHDNLIYLKQLRSNSPEQVASIWDGVLVMATAIAEILTQNPELDQLIPNLLKLLPTESALTAKLEQVQTLLQQKASLETAVHQLTQTSKLSYSPQATVPNHFDPENWTALALGFYCFLSTPEDYSLTVLRSLQTRYHPEITAAISGALSGAYQGYIAIPVKWRLEFQYPSIWPLTHPEIENNPVKPNPTQGELLQLSQGLFALWSGVYRPLQPMVIGFS</sequence>
<dbReference type="InterPro" id="IPR005502">
    <property type="entry name" value="Ribosyl_crysJ1"/>
</dbReference>
<dbReference type="STRING" id="388467.A19Y_4619"/>
<protein>
    <recommendedName>
        <fullName evidence="3">ADP-ribosylglycohydrolase</fullName>
    </recommendedName>
</protein>
<dbReference type="Pfam" id="PF03747">
    <property type="entry name" value="ADP_ribosyl_GH"/>
    <property type="match status" value="1"/>
</dbReference>
<accession>A0A073CNB9</accession>
<dbReference type="eggNOG" id="COG1397">
    <property type="taxonomic scope" value="Bacteria"/>
</dbReference>
<dbReference type="HOGENOM" id="CLU_078460_0_0_3"/>
<dbReference type="SUPFAM" id="SSF101478">
    <property type="entry name" value="ADP-ribosylglycohydrolase"/>
    <property type="match status" value="1"/>
</dbReference>
<dbReference type="InterPro" id="IPR036705">
    <property type="entry name" value="Ribosyl_crysJ1_sf"/>
</dbReference>
<name>A0A073CNB9_PLAA1</name>
<dbReference type="EMBL" id="CM002803">
    <property type="protein sequence ID" value="KEI69248.1"/>
    <property type="molecule type" value="Genomic_DNA"/>
</dbReference>
<organism evidence="1 2">
    <name type="scientific">Planktothrix agardhii (strain NIVA-CYA 126/8)</name>
    <dbReference type="NCBI Taxonomy" id="388467"/>
    <lineage>
        <taxon>Bacteria</taxon>
        <taxon>Bacillati</taxon>
        <taxon>Cyanobacteriota</taxon>
        <taxon>Cyanophyceae</taxon>
        <taxon>Oscillatoriophycideae</taxon>
        <taxon>Oscillatoriales</taxon>
        <taxon>Microcoleaceae</taxon>
        <taxon>Planktothrix</taxon>
    </lineage>
</organism>
<dbReference type="Gene3D" id="1.10.4080.10">
    <property type="entry name" value="ADP-ribosylation/Crystallin J1"/>
    <property type="match status" value="1"/>
</dbReference>
<evidence type="ECO:0000313" key="1">
    <source>
        <dbReference type="EMBL" id="KEI69248.1"/>
    </source>
</evidence>
<dbReference type="RefSeq" id="WP_042156863.1">
    <property type="nucleotide sequence ID" value="NZ_CM002803.1"/>
</dbReference>